<evidence type="ECO:0000256" key="4">
    <source>
        <dbReference type="ARBA" id="ARBA00022840"/>
    </source>
</evidence>
<dbReference type="SMART" id="SM00382">
    <property type="entry name" value="AAA"/>
    <property type="match status" value="1"/>
</dbReference>
<dbReference type="PROSITE" id="PS50893">
    <property type="entry name" value="ABC_TRANSPORTER_2"/>
    <property type="match status" value="1"/>
</dbReference>
<accession>A0ABN7R5I9</accession>
<keyword evidence="2" id="KW-0813">Transport</keyword>
<name>A0ABN7R5I9_9BACT</name>
<evidence type="ECO:0000256" key="3">
    <source>
        <dbReference type="ARBA" id="ARBA00022741"/>
    </source>
</evidence>
<dbReference type="Gene3D" id="3.40.50.300">
    <property type="entry name" value="P-loop containing nucleotide triphosphate hydrolases"/>
    <property type="match status" value="1"/>
</dbReference>
<reference evidence="6 7" key="1">
    <citation type="submission" date="2021-04" db="EMBL/GenBank/DDBJ databases">
        <authorList>
            <person name="Rodrigo-Torres L."/>
            <person name="Arahal R. D."/>
            <person name="Lucena T."/>
        </authorList>
    </citation>
    <scope>NUCLEOTIDE SEQUENCE [LARGE SCALE GENOMIC DNA]</scope>
    <source>
        <strain evidence="6 7">CECT 9623</strain>
    </source>
</reference>
<dbReference type="SUPFAM" id="SSF52540">
    <property type="entry name" value="P-loop containing nucleoside triphosphate hydrolases"/>
    <property type="match status" value="1"/>
</dbReference>
<dbReference type="GO" id="GO:0005524">
    <property type="term" value="F:ATP binding"/>
    <property type="evidence" value="ECO:0007669"/>
    <property type="project" value="UniProtKB-KW"/>
</dbReference>
<sequence>MIRASHISKQYGDVEAVRDISFEVKEGETLVLLGTSGCGKTTTLKMMNRLIEASSGTIEIDGKDIFTENPEQLRRTIGYVSQNNGLFPHFTVRENIGIVPKLLKWEQSEITRHTDRLLEQLRLPVREFASKYPDELSGGQKQRVAVARALIANPPVLLMDEPFGALDPVTRANLRQEFRELPELKRKTIVLVTHDVQEAFELGDHIAVMDKGRIVQSGTARQLLFNPANSFVSSFFDHQRLFLELNAFTFHDIWDSLPPEKVIGSGAVSADLSLWEGMQQLGAGQTELSVKRENEIRLVSQTLIFQSFNNYKNTR</sequence>
<dbReference type="PROSITE" id="PS00211">
    <property type="entry name" value="ABC_TRANSPORTER_1"/>
    <property type="match status" value="1"/>
</dbReference>
<evidence type="ECO:0000256" key="1">
    <source>
        <dbReference type="ARBA" id="ARBA00005417"/>
    </source>
</evidence>
<gene>
    <name evidence="6" type="primary">btuD_4</name>
    <name evidence="6" type="ORF">DYBT9623_02061</name>
</gene>
<dbReference type="PANTHER" id="PTHR43117">
    <property type="entry name" value="OSMOPROTECTANT IMPORT ATP-BINDING PROTEIN OSMV"/>
    <property type="match status" value="1"/>
</dbReference>
<keyword evidence="7" id="KW-1185">Reference proteome</keyword>
<dbReference type="Proteomes" id="UP000679725">
    <property type="component" value="Unassembled WGS sequence"/>
</dbReference>
<evidence type="ECO:0000259" key="5">
    <source>
        <dbReference type="PROSITE" id="PS50893"/>
    </source>
</evidence>
<evidence type="ECO:0000313" key="6">
    <source>
        <dbReference type="EMBL" id="CAG5069325.1"/>
    </source>
</evidence>
<comment type="caution">
    <text evidence="6">The sequence shown here is derived from an EMBL/GenBank/DDBJ whole genome shotgun (WGS) entry which is preliminary data.</text>
</comment>
<dbReference type="InterPro" id="IPR017871">
    <property type="entry name" value="ABC_transporter-like_CS"/>
</dbReference>
<dbReference type="InterPro" id="IPR003593">
    <property type="entry name" value="AAA+_ATPase"/>
</dbReference>
<evidence type="ECO:0000256" key="2">
    <source>
        <dbReference type="ARBA" id="ARBA00022448"/>
    </source>
</evidence>
<feature type="domain" description="ABC transporter" evidence="5">
    <location>
        <begin position="2"/>
        <end position="236"/>
    </location>
</feature>
<dbReference type="InterPro" id="IPR003439">
    <property type="entry name" value="ABC_transporter-like_ATP-bd"/>
</dbReference>
<protein>
    <submittedName>
        <fullName evidence="6">Vitamin B12 import ATP-binding protein BtuD</fullName>
    </submittedName>
</protein>
<dbReference type="InterPro" id="IPR027417">
    <property type="entry name" value="P-loop_NTPase"/>
</dbReference>
<dbReference type="EMBL" id="CAJRAU010000002">
    <property type="protein sequence ID" value="CAG5069325.1"/>
    <property type="molecule type" value="Genomic_DNA"/>
</dbReference>
<evidence type="ECO:0000313" key="7">
    <source>
        <dbReference type="Proteomes" id="UP000679725"/>
    </source>
</evidence>
<keyword evidence="4 6" id="KW-0067">ATP-binding</keyword>
<dbReference type="Pfam" id="PF00005">
    <property type="entry name" value="ABC_tran"/>
    <property type="match status" value="1"/>
</dbReference>
<keyword evidence="3" id="KW-0547">Nucleotide-binding</keyword>
<dbReference type="RefSeq" id="WP_215233406.1">
    <property type="nucleotide sequence ID" value="NZ_CAJRAU010000002.1"/>
</dbReference>
<proteinExistence type="inferred from homology"/>
<organism evidence="6 7">
    <name type="scientific">Dyadobacter linearis</name>
    <dbReference type="NCBI Taxonomy" id="2823330"/>
    <lineage>
        <taxon>Bacteria</taxon>
        <taxon>Pseudomonadati</taxon>
        <taxon>Bacteroidota</taxon>
        <taxon>Cytophagia</taxon>
        <taxon>Cytophagales</taxon>
        <taxon>Spirosomataceae</taxon>
        <taxon>Dyadobacter</taxon>
    </lineage>
</organism>
<dbReference type="PANTHER" id="PTHR43117:SF4">
    <property type="entry name" value="OSMOPROTECTANT IMPORT ATP-BINDING PROTEIN OSMV"/>
    <property type="match status" value="1"/>
</dbReference>
<comment type="similarity">
    <text evidence="1">Belongs to the ABC transporter superfamily.</text>
</comment>